<proteinExistence type="inferred from homology"/>
<dbReference type="AlphaFoldDB" id="A0A5B0DWG3"/>
<dbReference type="PANTHER" id="PTHR42849:SF1">
    <property type="entry name" value="N-ACETYLNEURAMINATE LYASE"/>
    <property type="match status" value="1"/>
</dbReference>
<dbReference type="PANTHER" id="PTHR42849">
    <property type="entry name" value="N-ACETYLNEURAMINATE LYASE"/>
    <property type="match status" value="1"/>
</dbReference>
<dbReference type="InterPro" id="IPR020624">
    <property type="entry name" value="Schiff_base-form_aldolases_CS"/>
</dbReference>
<keyword evidence="2" id="KW-0704">Schiff base</keyword>
<dbReference type="GO" id="GO:0005829">
    <property type="term" value="C:cytosol"/>
    <property type="evidence" value="ECO:0007669"/>
    <property type="project" value="TreeGrafter"/>
</dbReference>
<dbReference type="Proteomes" id="UP000324738">
    <property type="component" value="Unassembled WGS sequence"/>
</dbReference>
<dbReference type="GO" id="GO:0019262">
    <property type="term" value="P:N-acetylneuraminate catabolic process"/>
    <property type="evidence" value="ECO:0007669"/>
    <property type="project" value="TreeGrafter"/>
</dbReference>
<organism evidence="6 7">
    <name type="scientific">Aureimonas fodinaquatilis</name>
    <dbReference type="NCBI Taxonomy" id="2565783"/>
    <lineage>
        <taxon>Bacteria</taxon>
        <taxon>Pseudomonadati</taxon>
        <taxon>Pseudomonadota</taxon>
        <taxon>Alphaproteobacteria</taxon>
        <taxon>Hyphomicrobiales</taxon>
        <taxon>Aurantimonadaceae</taxon>
        <taxon>Aureimonas</taxon>
    </lineage>
</organism>
<dbReference type="NCBIfam" id="NF003164">
    <property type="entry name" value="PRK04147.1"/>
    <property type="match status" value="1"/>
</dbReference>
<evidence type="ECO:0000256" key="1">
    <source>
        <dbReference type="ARBA" id="ARBA00023239"/>
    </source>
</evidence>
<keyword evidence="1 3" id="KW-0456">Lyase</keyword>
<dbReference type="OrthoDB" id="9778880at2"/>
<dbReference type="PROSITE" id="PS00666">
    <property type="entry name" value="DHDPS_2"/>
    <property type="match status" value="1"/>
</dbReference>
<sequence length="298" mass="32241">MTTSPRGLRGLHAALMTPYTSDGEIDHGDLRRLVNFVIGQGVDGLYVGGSTGEALLHTQEERQRVFETVAEENNGRVVLMGQVGAMATRECQALANTCKALGYDAVSAIPPIYFSHSKANISRYYQDIVSAADGVPLVVYNVPAMSGVNFTLEDLASLLEIPGVIGVKQTAKDMYQMEQLHRLYPDLLLLNGYDEMLLAGMASGANGGIGSTYNIMGGRYLAMRQMFESGDMAGALDMQGRCNKVIDALIQPGVFPALKYVLYRMGIIQTPVCRDPLETLQGTSFTTLDAIAAELRQS</sequence>
<evidence type="ECO:0000313" key="7">
    <source>
        <dbReference type="Proteomes" id="UP000324738"/>
    </source>
</evidence>
<keyword evidence="7" id="KW-1185">Reference proteome</keyword>
<dbReference type="Pfam" id="PF00701">
    <property type="entry name" value="DHDPS"/>
    <property type="match status" value="1"/>
</dbReference>
<dbReference type="InterPro" id="IPR020625">
    <property type="entry name" value="Schiff_base-form_aldolases_AS"/>
</dbReference>
<dbReference type="InterPro" id="IPR002220">
    <property type="entry name" value="DapA-like"/>
</dbReference>
<accession>A0A5B0DWG3</accession>
<comment type="caution">
    <text evidence="6">The sequence shown here is derived from an EMBL/GenBank/DDBJ whole genome shotgun (WGS) entry which is preliminary data.</text>
</comment>
<dbReference type="SMART" id="SM01130">
    <property type="entry name" value="DHDPS"/>
    <property type="match status" value="1"/>
</dbReference>
<dbReference type="EC" id="4.1.3.3" evidence="6"/>
<evidence type="ECO:0000313" key="6">
    <source>
        <dbReference type="EMBL" id="KAA0970151.1"/>
    </source>
</evidence>
<feature type="binding site" evidence="5">
    <location>
        <position position="51"/>
    </location>
    <ligand>
        <name>pyruvate</name>
        <dbReference type="ChEBI" id="CHEBI:15361"/>
    </ligand>
</feature>
<evidence type="ECO:0000256" key="5">
    <source>
        <dbReference type="PIRSR" id="PIRSR001365-2"/>
    </source>
</evidence>
<gene>
    <name evidence="6" type="ORF">FPY71_06335</name>
</gene>
<evidence type="ECO:0000256" key="2">
    <source>
        <dbReference type="ARBA" id="ARBA00023270"/>
    </source>
</evidence>
<feature type="active site" description="Schiff-base intermediate with substrate" evidence="4">
    <location>
        <position position="168"/>
    </location>
</feature>
<protein>
    <submittedName>
        <fullName evidence="6">N-acetylneuraminate lyase</fullName>
        <ecNumber evidence="6">4.1.3.3</ecNumber>
    </submittedName>
</protein>
<dbReference type="Gene3D" id="3.20.20.70">
    <property type="entry name" value="Aldolase class I"/>
    <property type="match status" value="1"/>
</dbReference>
<comment type="similarity">
    <text evidence="3">Belongs to the DapA family.</text>
</comment>
<evidence type="ECO:0000256" key="4">
    <source>
        <dbReference type="PIRSR" id="PIRSR001365-1"/>
    </source>
</evidence>
<dbReference type="SUPFAM" id="SSF51569">
    <property type="entry name" value="Aldolase"/>
    <property type="match status" value="1"/>
</dbReference>
<dbReference type="InterPro" id="IPR013785">
    <property type="entry name" value="Aldolase_TIM"/>
</dbReference>
<dbReference type="EMBL" id="VTWH01000002">
    <property type="protein sequence ID" value="KAA0970151.1"/>
    <property type="molecule type" value="Genomic_DNA"/>
</dbReference>
<dbReference type="RefSeq" id="WP_149298856.1">
    <property type="nucleotide sequence ID" value="NZ_VTWH01000002.1"/>
</dbReference>
<feature type="active site" description="Proton donor/acceptor" evidence="4">
    <location>
        <position position="140"/>
    </location>
</feature>
<dbReference type="PROSITE" id="PS00665">
    <property type="entry name" value="DHDPS_1"/>
    <property type="match status" value="1"/>
</dbReference>
<evidence type="ECO:0000256" key="3">
    <source>
        <dbReference type="PIRNR" id="PIRNR001365"/>
    </source>
</evidence>
<dbReference type="PRINTS" id="PR00146">
    <property type="entry name" value="DHPICSNTHASE"/>
</dbReference>
<name>A0A5B0DWG3_9HYPH</name>
<dbReference type="PIRSF" id="PIRSF001365">
    <property type="entry name" value="DHDPS"/>
    <property type="match status" value="1"/>
</dbReference>
<reference evidence="6 7" key="1">
    <citation type="submission" date="2019-08" db="EMBL/GenBank/DDBJ databases">
        <title>Aureimonas fodiniaquatilis sp. nov., isolated from a coal mine wastewater.</title>
        <authorList>
            <person name="Kim W."/>
        </authorList>
    </citation>
    <scope>NUCLEOTIDE SEQUENCE [LARGE SCALE GENOMIC DNA]</scope>
    <source>
        <strain evidence="6 7">CAU 1482</strain>
    </source>
</reference>
<dbReference type="GO" id="GO:0008747">
    <property type="term" value="F:N-acetylneuraminate lyase activity"/>
    <property type="evidence" value="ECO:0007669"/>
    <property type="project" value="UniProtKB-EC"/>
</dbReference>
<feature type="binding site" evidence="5">
    <location>
        <position position="209"/>
    </location>
    <ligand>
        <name>pyruvate</name>
        <dbReference type="ChEBI" id="CHEBI:15361"/>
    </ligand>
</feature>